<reference evidence="1 2" key="1">
    <citation type="journal article" date="2020" name="Nat. Food">
        <title>A phased Vanilla planifolia genome enables genetic improvement of flavour and production.</title>
        <authorList>
            <person name="Hasing T."/>
            <person name="Tang H."/>
            <person name="Brym M."/>
            <person name="Khazi F."/>
            <person name="Huang T."/>
            <person name="Chambers A.H."/>
        </authorList>
    </citation>
    <scope>NUCLEOTIDE SEQUENCE [LARGE SCALE GENOMIC DNA]</scope>
    <source>
        <tissue evidence="1">Leaf</tissue>
    </source>
</reference>
<keyword evidence="2" id="KW-1185">Reference proteome</keyword>
<dbReference type="OrthoDB" id="2013972at2759"/>
<organism evidence="1 2">
    <name type="scientific">Vanilla planifolia</name>
    <name type="common">Vanilla</name>
    <dbReference type="NCBI Taxonomy" id="51239"/>
    <lineage>
        <taxon>Eukaryota</taxon>
        <taxon>Viridiplantae</taxon>
        <taxon>Streptophyta</taxon>
        <taxon>Embryophyta</taxon>
        <taxon>Tracheophyta</taxon>
        <taxon>Spermatophyta</taxon>
        <taxon>Magnoliopsida</taxon>
        <taxon>Liliopsida</taxon>
        <taxon>Asparagales</taxon>
        <taxon>Orchidaceae</taxon>
        <taxon>Vanilloideae</taxon>
        <taxon>Vanilleae</taxon>
        <taxon>Vanilla</taxon>
    </lineage>
</organism>
<dbReference type="EMBL" id="JADCNL010000007">
    <property type="protein sequence ID" value="KAG0472722.1"/>
    <property type="molecule type" value="Genomic_DNA"/>
</dbReference>
<name>A0A835QRW7_VANPL</name>
<proteinExistence type="predicted"/>
<gene>
    <name evidence="1" type="ORF">HPP92_014579</name>
</gene>
<dbReference type="Proteomes" id="UP000636800">
    <property type="component" value="Chromosome 7"/>
</dbReference>
<dbReference type="AlphaFoldDB" id="A0A835QRW7"/>
<accession>A0A835QRW7</accession>
<sequence>MDLLLSADSGCVHVGLHRVVVLSQELEVDLVLGFVTLEGGEVDVVIEAAGVTLRAADPGAECAVEEAGSGAPSRAATLIVGDVDLASGRGVEAGFGGVVDGDFLKDSRAVERWDLGHWGRGWEFRLKETY</sequence>
<comment type="caution">
    <text evidence="1">The sequence shown here is derived from an EMBL/GenBank/DDBJ whole genome shotgun (WGS) entry which is preliminary data.</text>
</comment>
<protein>
    <submittedName>
        <fullName evidence="1">Uncharacterized protein</fullName>
    </submittedName>
</protein>
<evidence type="ECO:0000313" key="2">
    <source>
        <dbReference type="Proteomes" id="UP000636800"/>
    </source>
</evidence>
<evidence type="ECO:0000313" key="1">
    <source>
        <dbReference type="EMBL" id="KAG0472722.1"/>
    </source>
</evidence>